<gene>
    <name evidence="6" type="ORF">GN244_ATG18116</name>
</gene>
<organism evidence="6 7">
    <name type="scientific">Phytophthora infestans</name>
    <name type="common">Potato late blight agent</name>
    <name type="synonym">Botrytis infestans</name>
    <dbReference type="NCBI Taxonomy" id="4787"/>
    <lineage>
        <taxon>Eukaryota</taxon>
        <taxon>Sar</taxon>
        <taxon>Stramenopiles</taxon>
        <taxon>Oomycota</taxon>
        <taxon>Peronosporomycetes</taxon>
        <taxon>Peronosporales</taxon>
        <taxon>Peronosporaceae</taxon>
        <taxon>Phytophthora</taxon>
    </lineage>
</organism>
<comment type="caution">
    <text evidence="6">The sequence shown here is derived from an EMBL/GenBank/DDBJ whole genome shotgun (WGS) entry which is preliminary data.</text>
</comment>
<accession>A0A833VV60</accession>
<dbReference type="PROSITE" id="PS00653">
    <property type="entry name" value="GLYCOSYL_HYDROL_F1_2"/>
    <property type="match status" value="1"/>
</dbReference>
<feature type="signal peptide" evidence="5">
    <location>
        <begin position="1"/>
        <end position="23"/>
    </location>
</feature>
<protein>
    <submittedName>
        <fullName evidence="6">Glycosyl hydrolase family 1</fullName>
    </submittedName>
</protein>
<evidence type="ECO:0000313" key="6">
    <source>
        <dbReference type="EMBL" id="KAF4030124.1"/>
    </source>
</evidence>
<dbReference type="InterPro" id="IPR033132">
    <property type="entry name" value="GH_1_N_CS"/>
</dbReference>
<keyword evidence="5" id="KW-0732">Signal</keyword>
<keyword evidence="7" id="KW-1185">Reference proteome</keyword>
<feature type="chain" id="PRO_5032944742" evidence="5">
    <location>
        <begin position="24"/>
        <end position="104"/>
    </location>
</feature>
<dbReference type="PANTHER" id="PTHR10353:SF36">
    <property type="entry name" value="LP05116P"/>
    <property type="match status" value="1"/>
</dbReference>
<reference evidence="6" key="1">
    <citation type="submission" date="2020-04" db="EMBL/GenBank/DDBJ databases">
        <title>Hybrid Assembly of Korean Phytophthora infestans isolates.</title>
        <authorList>
            <person name="Prokchorchik M."/>
            <person name="Lee Y."/>
            <person name="Seo J."/>
            <person name="Cho J.-H."/>
            <person name="Park Y.-E."/>
            <person name="Jang D.-C."/>
            <person name="Im J.-S."/>
            <person name="Choi J.-G."/>
            <person name="Park H.-J."/>
            <person name="Lee G.-B."/>
            <person name="Lee Y.-G."/>
            <person name="Hong S.-Y."/>
            <person name="Cho K."/>
            <person name="Sohn K.H."/>
        </authorList>
    </citation>
    <scope>NUCLEOTIDE SEQUENCE</scope>
    <source>
        <strain evidence="6">KR_1_A1</strain>
    </source>
</reference>
<dbReference type="InterPro" id="IPR017853">
    <property type="entry name" value="GH"/>
</dbReference>
<dbReference type="AlphaFoldDB" id="A0A833VV60"/>
<name>A0A833VV60_PHYIN</name>
<evidence type="ECO:0000256" key="4">
    <source>
        <dbReference type="RuleBase" id="RU003690"/>
    </source>
</evidence>
<evidence type="ECO:0000256" key="1">
    <source>
        <dbReference type="ARBA" id="ARBA00010838"/>
    </source>
</evidence>
<evidence type="ECO:0000256" key="3">
    <source>
        <dbReference type="ARBA" id="ARBA00023295"/>
    </source>
</evidence>
<dbReference type="Gene3D" id="3.20.20.80">
    <property type="entry name" value="Glycosidases"/>
    <property type="match status" value="1"/>
</dbReference>
<dbReference type="EMBL" id="WSZM01000711">
    <property type="protein sequence ID" value="KAF4030124.1"/>
    <property type="molecule type" value="Genomic_DNA"/>
</dbReference>
<evidence type="ECO:0000256" key="2">
    <source>
        <dbReference type="ARBA" id="ARBA00022801"/>
    </source>
</evidence>
<dbReference type="SUPFAM" id="SSF51445">
    <property type="entry name" value="(Trans)glycosidases"/>
    <property type="match status" value="1"/>
</dbReference>
<sequence length="104" mass="11451">MSMLRLLPCALAAVTVLLAPAAAEERCFHKDFMFGSATASYQVEGAYTEGGRTPSIWDDFCREKPGLACANVADDFYHRYPSDLKMMTDDGLQSFAFRSPGRVS</sequence>
<evidence type="ECO:0000256" key="5">
    <source>
        <dbReference type="SAM" id="SignalP"/>
    </source>
</evidence>
<evidence type="ECO:0000313" key="7">
    <source>
        <dbReference type="Proteomes" id="UP000602510"/>
    </source>
</evidence>
<dbReference type="Proteomes" id="UP000602510">
    <property type="component" value="Unassembled WGS sequence"/>
</dbReference>
<dbReference type="GO" id="GO:0008422">
    <property type="term" value="F:beta-glucosidase activity"/>
    <property type="evidence" value="ECO:0007669"/>
    <property type="project" value="TreeGrafter"/>
</dbReference>
<comment type="similarity">
    <text evidence="1 4">Belongs to the glycosyl hydrolase 1 family.</text>
</comment>
<keyword evidence="2 6" id="KW-0378">Hydrolase</keyword>
<dbReference type="PANTHER" id="PTHR10353">
    <property type="entry name" value="GLYCOSYL HYDROLASE"/>
    <property type="match status" value="1"/>
</dbReference>
<dbReference type="InterPro" id="IPR001360">
    <property type="entry name" value="Glyco_hydro_1"/>
</dbReference>
<keyword evidence="3" id="KW-0326">Glycosidase</keyword>
<dbReference type="GO" id="GO:0005975">
    <property type="term" value="P:carbohydrate metabolic process"/>
    <property type="evidence" value="ECO:0007669"/>
    <property type="project" value="InterPro"/>
</dbReference>
<dbReference type="Pfam" id="PF00232">
    <property type="entry name" value="Glyco_hydro_1"/>
    <property type="match status" value="1"/>
</dbReference>
<proteinExistence type="inferred from homology"/>